<evidence type="ECO:0000256" key="1">
    <source>
        <dbReference type="SAM" id="Coils"/>
    </source>
</evidence>
<dbReference type="EMBL" id="KY555146">
    <property type="protein sequence ID" value="ARB15149.1"/>
    <property type="molecule type" value="Genomic_DNA"/>
</dbReference>
<organism evidence="2 3">
    <name type="scientific">Caulobacter phage Ccr32</name>
    <dbReference type="NCBI Taxonomy" id="1959738"/>
    <lineage>
        <taxon>Viruses</taxon>
        <taxon>Duplodnaviria</taxon>
        <taxon>Heunggongvirae</taxon>
        <taxon>Uroviricota</taxon>
        <taxon>Caudoviricetes</taxon>
        <taxon>Jeanschmidtviridae</taxon>
        <taxon>Shapirovirus</taxon>
        <taxon>Shapirovirus cbk</taxon>
    </lineage>
</organism>
<feature type="coiled-coil region" evidence="1">
    <location>
        <begin position="116"/>
        <end position="143"/>
    </location>
</feature>
<proteinExistence type="predicted"/>
<accession>A0A1V0EE32</accession>
<reference evidence="3" key="1">
    <citation type="journal article" date="2017" name="Curr. Microbiol.">
        <title>Genomic Diversity of Type B3 Bacteriophages of Caulobacter crescentus.</title>
        <authorList>
            <person name="Ash K.T."/>
            <person name="Drake K.M."/>
            <person name="Gibbs W.S."/>
            <person name="Ely B."/>
        </authorList>
    </citation>
    <scope>NUCLEOTIDE SEQUENCE [LARGE SCALE GENOMIC DNA]</scope>
</reference>
<protein>
    <submittedName>
        <fullName evidence="2">Uncharacterized protein</fullName>
    </submittedName>
</protein>
<gene>
    <name evidence="2" type="ORF">Ccr32_gp231</name>
</gene>
<evidence type="ECO:0000313" key="3">
    <source>
        <dbReference type="Proteomes" id="UP000222485"/>
    </source>
</evidence>
<dbReference type="Proteomes" id="UP000222485">
    <property type="component" value="Genome"/>
</dbReference>
<keyword evidence="1" id="KW-0175">Coiled coil</keyword>
<name>A0A1V0EE32_9CAUD</name>
<evidence type="ECO:0000313" key="2">
    <source>
        <dbReference type="EMBL" id="ARB15149.1"/>
    </source>
</evidence>
<sequence>MNDEIKRTHEAYGIIGYSHTQGDTDLVGVDYAQGHYVTLTIKTAVAYEGETHDRFHGDKYICKVAMSEVQWAAFIANPNRGDGVPCTLQFYRDPLTGETKHPKYHREQMTRVERTREAVTARAKALSTKVKEAQAELQRLMDGGPIKKGDLKTLKDLLYFANQDMESNLGYFVERVEETIDKAVVDAKAQVDAHVDFVVRELGVRALGARLQEAIDAGHDPGAVGQALIGLVAPPEADPT</sequence>